<sequence>MTPWSKLNEHTLASLHPTFDAKARAALRVLERHRDGCIAADARDAHSMLAAGVDGVKLQRCSGCDAARYCGKECAKAGWKAGHREECKAAQLKKQQAKAG</sequence>
<dbReference type="AlphaFoldDB" id="A0A0D2JUS4"/>
<evidence type="ECO:0000313" key="7">
    <source>
        <dbReference type="Proteomes" id="UP000054498"/>
    </source>
</evidence>
<keyword evidence="3" id="KW-0862">Zinc</keyword>
<dbReference type="OrthoDB" id="537437at2759"/>
<evidence type="ECO:0000256" key="1">
    <source>
        <dbReference type="ARBA" id="ARBA00022723"/>
    </source>
</evidence>
<keyword evidence="1" id="KW-0479">Metal-binding</keyword>
<dbReference type="SUPFAM" id="SSF144232">
    <property type="entry name" value="HIT/MYND zinc finger-like"/>
    <property type="match status" value="1"/>
</dbReference>
<gene>
    <name evidence="6" type="ORF">MNEG_5374</name>
</gene>
<name>A0A0D2JUS4_9CHLO</name>
<dbReference type="EMBL" id="KK101014">
    <property type="protein sequence ID" value="KIZ02583.1"/>
    <property type="molecule type" value="Genomic_DNA"/>
</dbReference>
<evidence type="ECO:0000256" key="2">
    <source>
        <dbReference type="ARBA" id="ARBA00022771"/>
    </source>
</evidence>
<dbReference type="Gene3D" id="6.10.140.2220">
    <property type="match status" value="1"/>
</dbReference>
<evidence type="ECO:0000259" key="5">
    <source>
        <dbReference type="PROSITE" id="PS50865"/>
    </source>
</evidence>
<dbReference type="PROSITE" id="PS50865">
    <property type="entry name" value="ZF_MYND_2"/>
    <property type="match status" value="1"/>
</dbReference>
<evidence type="ECO:0000256" key="4">
    <source>
        <dbReference type="PROSITE-ProRule" id="PRU00134"/>
    </source>
</evidence>
<accession>A0A0D2JUS4</accession>
<dbReference type="GeneID" id="25738251"/>
<feature type="domain" description="MYND-type" evidence="5">
    <location>
        <begin position="37"/>
        <end position="87"/>
    </location>
</feature>
<dbReference type="InterPro" id="IPR002893">
    <property type="entry name" value="Znf_MYND"/>
</dbReference>
<evidence type="ECO:0000256" key="3">
    <source>
        <dbReference type="ARBA" id="ARBA00022833"/>
    </source>
</evidence>
<dbReference type="RefSeq" id="XP_013901602.1">
    <property type="nucleotide sequence ID" value="XM_014046148.1"/>
</dbReference>
<keyword evidence="2 4" id="KW-0863">Zinc-finger</keyword>
<dbReference type="GO" id="GO:0008270">
    <property type="term" value="F:zinc ion binding"/>
    <property type="evidence" value="ECO:0007669"/>
    <property type="project" value="UniProtKB-KW"/>
</dbReference>
<reference evidence="6 7" key="1">
    <citation type="journal article" date="2013" name="BMC Genomics">
        <title>Reconstruction of the lipid metabolism for the microalga Monoraphidium neglectum from its genome sequence reveals characteristics suitable for biofuel production.</title>
        <authorList>
            <person name="Bogen C."/>
            <person name="Al-Dilaimi A."/>
            <person name="Albersmeier A."/>
            <person name="Wichmann J."/>
            <person name="Grundmann M."/>
            <person name="Rupp O."/>
            <person name="Lauersen K.J."/>
            <person name="Blifernez-Klassen O."/>
            <person name="Kalinowski J."/>
            <person name="Goesmann A."/>
            <person name="Mussgnug J.H."/>
            <person name="Kruse O."/>
        </authorList>
    </citation>
    <scope>NUCLEOTIDE SEQUENCE [LARGE SCALE GENOMIC DNA]</scope>
    <source>
        <strain evidence="6 7">SAG 48.87</strain>
    </source>
</reference>
<dbReference type="KEGG" id="mng:MNEG_5374"/>
<proteinExistence type="predicted"/>
<evidence type="ECO:0000313" key="6">
    <source>
        <dbReference type="EMBL" id="KIZ02583.1"/>
    </source>
</evidence>
<dbReference type="Proteomes" id="UP000054498">
    <property type="component" value="Unassembled WGS sequence"/>
</dbReference>
<organism evidence="6 7">
    <name type="scientific">Monoraphidium neglectum</name>
    <dbReference type="NCBI Taxonomy" id="145388"/>
    <lineage>
        <taxon>Eukaryota</taxon>
        <taxon>Viridiplantae</taxon>
        <taxon>Chlorophyta</taxon>
        <taxon>core chlorophytes</taxon>
        <taxon>Chlorophyceae</taxon>
        <taxon>CS clade</taxon>
        <taxon>Sphaeropleales</taxon>
        <taxon>Selenastraceae</taxon>
        <taxon>Monoraphidium</taxon>
    </lineage>
</organism>
<protein>
    <recommendedName>
        <fullName evidence="5">MYND-type domain-containing protein</fullName>
    </recommendedName>
</protein>
<keyword evidence="7" id="KW-1185">Reference proteome</keyword>
<dbReference type="Pfam" id="PF01753">
    <property type="entry name" value="zf-MYND"/>
    <property type="match status" value="1"/>
</dbReference>